<name>A0A2J6TJ12_9HELO</name>
<dbReference type="EMBL" id="KZ613783">
    <property type="protein sequence ID" value="PMD63017.1"/>
    <property type="molecule type" value="Genomic_DNA"/>
</dbReference>
<organism evidence="1 2">
    <name type="scientific">Hyaloscypha bicolor E</name>
    <dbReference type="NCBI Taxonomy" id="1095630"/>
    <lineage>
        <taxon>Eukaryota</taxon>
        <taxon>Fungi</taxon>
        <taxon>Dikarya</taxon>
        <taxon>Ascomycota</taxon>
        <taxon>Pezizomycotina</taxon>
        <taxon>Leotiomycetes</taxon>
        <taxon>Helotiales</taxon>
        <taxon>Hyaloscyphaceae</taxon>
        <taxon>Hyaloscypha</taxon>
        <taxon>Hyaloscypha bicolor</taxon>
    </lineage>
</organism>
<dbReference type="SUPFAM" id="SSF48264">
    <property type="entry name" value="Cytochrome P450"/>
    <property type="match status" value="1"/>
</dbReference>
<evidence type="ECO:0000313" key="1">
    <source>
        <dbReference type="EMBL" id="PMD63017.1"/>
    </source>
</evidence>
<accession>A0A2J6TJ12</accession>
<dbReference type="RefSeq" id="XP_024739921.1">
    <property type="nucleotide sequence ID" value="XM_024879867.1"/>
</dbReference>
<dbReference type="PANTHER" id="PTHR24305:SF168">
    <property type="entry name" value="P450, PUTATIVE (EUROFUNG)-RELATED"/>
    <property type="match status" value="1"/>
</dbReference>
<dbReference type="GO" id="GO:0016705">
    <property type="term" value="F:oxidoreductase activity, acting on paired donors, with incorporation or reduction of molecular oxygen"/>
    <property type="evidence" value="ECO:0007669"/>
    <property type="project" value="InterPro"/>
</dbReference>
<dbReference type="InterPro" id="IPR001128">
    <property type="entry name" value="Cyt_P450"/>
</dbReference>
<evidence type="ECO:0000313" key="2">
    <source>
        <dbReference type="Proteomes" id="UP000235371"/>
    </source>
</evidence>
<dbReference type="GO" id="GO:0020037">
    <property type="term" value="F:heme binding"/>
    <property type="evidence" value="ECO:0007669"/>
    <property type="project" value="InterPro"/>
</dbReference>
<dbReference type="GO" id="GO:0004497">
    <property type="term" value="F:monooxygenase activity"/>
    <property type="evidence" value="ECO:0007669"/>
    <property type="project" value="InterPro"/>
</dbReference>
<dbReference type="Gene3D" id="1.10.630.10">
    <property type="entry name" value="Cytochrome P450"/>
    <property type="match status" value="1"/>
</dbReference>
<dbReference type="InterPro" id="IPR036396">
    <property type="entry name" value="Cyt_P450_sf"/>
</dbReference>
<reference evidence="1 2" key="1">
    <citation type="submission" date="2016-04" db="EMBL/GenBank/DDBJ databases">
        <title>A degradative enzymes factory behind the ericoid mycorrhizal symbiosis.</title>
        <authorList>
            <consortium name="DOE Joint Genome Institute"/>
            <person name="Martino E."/>
            <person name="Morin E."/>
            <person name="Grelet G."/>
            <person name="Kuo A."/>
            <person name="Kohler A."/>
            <person name="Daghino S."/>
            <person name="Barry K."/>
            <person name="Choi C."/>
            <person name="Cichocki N."/>
            <person name="Clum A."/>
            <person name="Copeland A."/>
            <person name="Hainaut M."/>
            <person name="Haridas S."/>
            <person name="Labutti K."/>
            <person name="Lindquist E."/>
            <person name="Lipzen A."/>
            <person name="Khouja H.-R."/>
            <person name="Murat C."/>
            <person name="Ohm R."/>
            <person name="Olson A."/>
            <person name="Spatafora J."/>
            <person name="Veneault-Fourrey C."/>
            <person name="Henrissat B."/>
            <person name="Grigoriev I."/>
            <person name="Martin F."/>
            <person name="Perotto S."/>
        </authorList>
    </citation>
    <scope>NUCLEOTIDE SEQUENCE [LARGE SCALE GENOMIC DNA]</scope>
    <source>
        <strain evidence="1 2">E</strain>
    </source>
</reference>
<protein>
    <submittedName>
        <fullName evidence="1">Cytochrome P450</fullName>
    </submittedName>
</protein>
<dbReference type="InterPro" id="IPR050121">
    <property type="entry name" value="Cytochrome_P450_monoxygenase"/>
</dbReference>
<dbReference type="OrthoDB" id="1470350at2759"/>
<proteinExistence type="predicted"/>
<dbReference type="Pfam" id="PF00067">
    <property type="entry name" value="p450"/>
    <property type="match status" value="1"/>
</dbReference>
<dbReference type="STRING" id="1095630.A0A2J6TJ12"/>
<dbReference type="AlphaFoldDB" id="A0A2J6TJ12"/>
<keyword evidence="2" id="KW-1185">Reference proteome</keyword>
<dbReference type="GeneID" id="36587944"/>
<dbReference type="GO" id="GO:0005506">
    <property type="term" value="F:iron ion binding"/>
    <property type="evidence" value="ECO:0007669"/>
    <property type="project" value="InterPro"/>
</dbReference>
<sequence>MLSTFLSNGITPQEAIYESMITILGGSDNMSIALRSCLLFSIINPRVYNTLVSEILSHSLPANPIPSSAQLRNLPYLQATIKESLRIFPRGTGQMPKLAPPSGGNLNGVFIPGGTNVGTNPSPAWYVMRDPVNFGPDASLSYLRDGLMLMRREGKRWSMCGNWFGGMESINASDKESHWRS</sequence>
<dbReference type="InParanoid" id="A0A2J6TJ12"/>
<dbReference type="PANTHER" id="PTHR24305">
    <property type="entry name" value="CYTOCHROME P450"/>
    <property type="match status" value="1"/>
</dbReference>
<dbReference type="Proteomes" id="UP000235371">
    <property type="component" value="Unassembled WGS sequence"/>
</dbReference>
<gene>
    <name evidence="1" type="ORF">K444DRAFT_611033</name>
</gene>